<reference evidence="3" key="2">
    <citation type="submission" date="2023-03" db="EMBL/GenBank/DDBJ databases">
        <authorList>
            <person name="Inwood S.N."/>
            <person name="Skelly J.G."/>
            <person name="Guhlin J."/>
            <person name="Harrop T.W.R."/>
            <person name="Goldson S.G."/>
            <person name="Dearden P.K."/>
        </authorList>
    </citation>
    <scope>NUCLEOTIDE SEQUENCE</scope>
    <source>
        <strain evidence="3">Irish</strain>
        <tissue evidence="3">Whole body</tissue>
    </source>
</reference>
<accession>A0AA39F0W3</accession>
<feature type="region of interest" description="Disordered" evidence="2">
    <location>
        <begin position="323"/>
        <end position="356"/>
    </location>
</feature>
<proteinExistence type="predicted"/>
<feature type="compositionally biased region" description="Low complexity" evidence="2">
    <location>
        <begin position="1311"/>
        <end position="1328"/>
    </location>
</feature>
<feature type="region of interest" description="Disordered" evidence="2">
    <location>
        <begin position="587"/>
        <end position="699"/>
    </location>
</feature>
<dbReference type="GO" id="GO:0032982">
    <property type="term" value="C:myosin filament"/>
    <property type="evidence" value="ECO:0007669"/>
    <property type="project" value="TreeGrafter"/>
</dbReference>
<feature type="coiled-coil region" evidence="1">
    <location>
        <begin position="837"/>
        <end position="875"/>
    </location>
</feature>
<dbReference type="GO" id="GO:0005737">
    <property type="term" value="C:cytoplasm"/>
    <property type="evidence" value="ECO:0007669"/>
    <property type="project" value="TreeGrafter"/>
</dbReference>
<evidence type="ECO:0000313" key="4">
    <source>
        <dbReference type="Proteomes" id="UP001168990"/>
    </source>
</evidence>
<comment type="caution">
    <text evidence="3">The sequence shown here is derived from an EMBL/GenBank/DDBJ whole genome shotgun (WGS) entry which is preliminary data.</text>
</comment>
<feature type="coiled-coil region" evidence="1">
    <location>
        <begin position="1071"/>
        <end position="1147"/>
    </location>
</feature>
<feature type="region of interest" description="Disordered" evidence="2">
    <location>
        <begin position="1207"/>
        <end position="1343"/>
    </location>
</feature>
<keyword evidence="4" id="KW-1185">Reference proteome</keyword>
<keyword evidence="1" id="KW-0175">Coiled coil</keyword>
<dbReference type="GO" id="GO:0016460">
    <property type="term" value="C:myosin II complex"/>
    <property type="evidence" value="ECO:0007669"/>
    <property type="project" value="TreeGrafter"/>
</dbReference>
<dbReference type="GO" id="GO:0051015">
    <property type="term" value="F:actin filament binding"/>
    <property type="evidence" value="ECO:0007669"/>
    <property type="project" value="TreeGrafter"/>
</dbReference>
<evidence type="ECO:0000256" key="1">
    <source>
        <dbReference type="SAM" id="Coils"/>
    </source>
</evidence>
<feature type="region of interest" description="Disordered" evidence="2">
    <location>
        <begin position="219"/>
        <end position="250"/>
    </location>
</feature>
<feature type="compositionally biased region" description="Low complexity" evidence="2">
    <location>
        <begin position="225"/>
        <end position="238"/>
    </location>
</feature>
<evidence type="ECO:0000313" key="3">
    <source>
        <dbReference type="EMBL" id="KAK0160530.1"/>
    </source>
</evidence>
<name>A0AA39F0W3_9HYME</name>
<dbReference type="EMBL" id="JAQQBS010001423">
    <property type="protein sequence ID" value="KAK0160530.1"/>
    <property type="molecule type" value="Genomic_DNA"/>
</dbReference>
<feature type="coiled-coil region" evidence="1">
    <location>
        <begin position="976"/>
        <end position="1020"/>
    </location>
</feature>
<protein>
    <submittedName>
        <fullName evidence="3">Uncharacterized protein</fullName>
    </submittedName>
</protein>
<organism evidence="3 4">
    <name type="scientific">Microctonus aethiopoides</name>
    <dbReference type="NCBI Taxonomy" id="144406"/>
    <lineage>
        <taxon>Eukaryota</taxon>
        <taxon>Metazoa</taxon>
        <taxon>Ecdysozoa</taxon>
        <taxon>Arthropoda</taxon>
        <taxon>Hexapoda</taxon>
        <taxon>Insecta</taxon>
        <taxon>Pterygota</taxon>
        <taxon>Neoptera</taxon>
        <taxon>Endopterygota</taxon>
        <taxon>Hymenoptera</taxon>
        <taxon>Apocrita</taxon>
        <taxon>Ichneumonoidea</taxon>
        <taxon>Braconidae</taxon>
        <taxon>Euphorinae</taxon>
        <taxon>Microctonus</taxon>
    </lineage>
</organism>
<feature type="compositionally biased region" description="Low complexity" evidence="2">
    <location>
        <begin position="609"/>
        <end position="648"/>
    </location>
</feature>
<dbReference type="GO" id="GO:0000146">
    <property type="term" value="F:microfilament motor activity"/>
    <property type="evidence" value="ECO:0007669"/>
    <property type="project" value="TreeGrafter"/>
</dbReference>
<feature type="compositionally biased region" description="Basic and acidic residues" evidence="2">
    <location>
        <begin position="587"/>
        <end position="602"/>
    </location>
</feature>
<feature type="compositionally biased region" description="Polar residues" evidence="2">
    <location>
        <begin position="1281"/>
        <end position="1295"/>
    </location>
</feature>
<evidence type="ECO:0000256" key="2">
    <source>
        <dbReference type="SAM" id="MobiDB-lite"/>
    </source>
</evidence>
<dbReference type="PANTHER" id="PTHR45615">
    <property type="entry name" value="MYOSIN HEAVY CHAIN, NON-MUSCLE"/>
    <property type="match status" value="1"/>
</dbReference>
<feature type="compositionally biased region" description="Low complexity" evidence="2">
    <location>
        <begin position="671"/>
        <end position="682"/>
    </location>
</feature>
<gene>
    <name evidence="3" type="ORF">PV328_007932</name>
</gene>
<dbReference type="PANTHER" id="PTHR45615:SF40">
    <property type="entry name" value="MYOSIN HEAVY CHAIN, NON-MUSCLE"/>
    <property type="match status" value="1"/>
</dbReference>
<feature type="region of interest" description="Disordered" evidence="2">
    <location>
        <begin position="547"/>
        <end position="575"/>
    </location>
</feature>
<feature type="compositionally biased region" description="Polar residues" evidence="2">
    <location>
        <begin position="660"/>
        <end position="670"/>
    </location>
</feature>
<dbReference type="Proteomes" id="UP001168990">
    <property type="component" value="Unassembled WGS sequence"/>
</dbReference>
<reference evidence="3" key="1">
    <citation type="journal article" date="2023" name="bioRxiv">
        <title>Scaffold-level genome assemblies of two parasitoid biocontrol wasps reveal the parthenogenesis mechanism and an associated novel virus.</title>
        <authorList>
            <person name="Inwood S."/>
            <person name="Skelly J."/>
            <person name="Guhlin J."/>
            <person name="Harrop T."/>
            <person name="Goldson S."/>
            <person name="Dearden P."/>
        </authorList>
    </citation>
    <scope>NUCLEOTIDE SEQUENCE</scope>
    <source>
        <strain evidence="3">Irish</strain>
        <tissue evidence="3">Whole body</tissue>
    </source>
</reference>
<sequence>MPLQSRITSENCVRINESSYEMAKNAAESRIPVSRAVRPSYLPKPKIVGPTKLHNTGSTSVVNSISNNRRGTIYSSCLPLAEQENIITPKTPRDWTLASTPSGKFIDTTFNPTSLWNFKDNDTQHDLSLQRKEEKSFNKYYNQMRMLDDEGDSCLLDTSIASTLNDTGVSLSVHPYLSLNKQNSFDHDESLGILTPDQMTDFTILLGCSRTPSCENISRQAAGTTSSSSRISRPTDIPFNGDNELPDGIISERSPSLEELPLDPKPQVDNKSLLIEQTIGNKGNITTTTITPTVVSSGASTSTAQLPTSFVTSVTSITSLEAGYQGDGENSRPASRGPDPPAVPTDNLPGNLPASCHPCRLQDPMTDSDFFTESDADAHEDIVRGDRRAQVIDGTLFCAPVGRRCPSFAGEEMDSSGIYSDLDKRQDERYNMEEQLMSEDHTPDTADTGDTVDTQVSQRHEKIPIILPEVPQVKMDFLQVSINPTDVSNDIPLDTREIAVMDGQNELKTHSIDRKILINNKSETSTLKKYKMPKKNVASKIKAMIESGVKDDPSSSSSSIKEPTRRILRAPRKSGRWDAVMSKIEAGKNEQRLRSPRKEIKSRISQTLTSTTTSISSSTSSAVSSASSTSAITVASAKRSNGDANNNANKDKRRLRIRQGVNSPMQETARSSVRSSMSDLSSAPSKGTAPKRSPVTVNQQRRLINGRNSVKSRTINNDTKKACTLDLSPLNLDKSPTPTRKLPSTRRATALNNACNNSEKQLQNGSTLVAKDRGTKEIRASSINSTTRIPIEFRHQEAQTEDYSIDCDLNQSKCAQDTIQALCLTIQYLTRQLDECSTQAQNDLRHLTMARVNLEEKLKEERDNHQKALKELSTQLETSHAARVKELENALKHERNEFDKRLQLSLDKLNEEHKTSVERLKNEYTTELQSKEHQWNDKYAALSTKENQNDYKTICDDYESLKLSLKPIFTMKNRVIAKLKKDISNLQRQVEDKNKLQKQIDDMKRQLKRNNEIKDDIINNDSSESSEIIDYTTLSGNDQIATLSAEIWSLRSVLEIRSQENSTMRSENEILRRNCEGKEQLEQRVESLEARCEDLKAQLQTKESYERQLSHQNEILLGSFHEISKHNKRLTQRNEELQWRLRQKNEVVSVLANQLATPPPRLSRSLGPEHIDHTIIADKNTQPQSSSMIKFLVQKGDSISWTLEIDESSDPLPNNDVISPAVSRQNSLRRPPKKSLDSRARSKSVSTSDVVGHSNDVWSPTYNSTPVVPRRRPRSDPSSAGIVSQSVSDVTQVETISGARPQEAGGEAMISEETSATSSEDESSASSDIARLGMDFGWENTVE</sequence>